<dbReference type="InterPro" id="IPR047650">
    <property type="entry name" value="Transpos_IS110"/>
</dbReference>
<dbReference type="PANTHER" id="PTHR33055">
    <property type="entry name" value="TRANSPOSASE FOR INSERTION SEQUENCE ELEMENT IS1111A"/>
    <property type="match status" value="1"/>
</dbReference>
<evidence type="ECO:0000313" key="3">
    <source>
        <dbReference type="Proteomes" id="UP001195196"/>
    </source>
</evidence>
<dbReference type="GO" id="GO:0003677">
    <property type="term" value="F:DNA binding"/>
    <property type="evidence" value="ECO:0007669"/>
    <property type="project" value="InterPro"/>
</dbReference>
<name>A0AAW4GA89_GORRU</name>
<dbReference type="InterPro" id="IPR003346">
    <property type="entry name" value="Transposase_20"/>
</dbReference>
<feature type="domain" description="Transposase IS116/IS110/IS902 C-terminal" evidence="1">
    <location>
        <begin position="110"/>
        <end position="192"/>
    </location>
</feature>
<dbReference type="Pfam" id="PF02371">
    <property type="entry name" value="Transposase_20"/>
    <property type="match status" value="1"/>
</dbReference>
<proteinExistence type="predicted"/>
<dbReference type="Proteomes" id="UP001195196">
    <property type="component" value="Unassembled WGS sequence"/>
</dbReference>
<protein>
    <submittedName>
        <fullName evidence="2">IS110 family transposase</fullName>
    </submittedName>
</protein>
<comment type="caution">
    <text evidence="2">The sequence shown here is derived from an EMBL/GenBank/DDBJ whole genome shotgun (WGS) entry which is preliminary data.</text>
</comment>
<evidence type="ECO:0000313" key="2">
    <source>
        <dbReference type="EMBL" id="MBM7280598.1"/>
    </source>
</evidence>
<dbReference type="EMBL" id="JAFFGU010000027">
    <property type="protein sequence ID" value="MBM7280598.1"/>
    <property type="molecule type" value="Genomic_DNA"/>
</dbReference>
<accession>A0AAW4GA89</accession>
<dbReference type="RefSeq" id="WP_182374526.1">
    <property type="nucleotide sequence ID" value="NZ_CP059695.1"/>
</dbReference>
<dbReference type="GO" id="GO:0006313">
    <property type="term" value="P:DNA transposition"/>
    <property type="evidence" value="ECO:0007669"/>
    <property type="project" value="InterPro"/>
</dbReference>
<gene>
    <name evidence="2" type="ORF">JTZ10_22920</name>
</gene>
<organism evidence="2 3">
    <name type="scientific">Gordonia rubripertincta</name>
    <name type="common">Rhodococcus corallinus</name>
    <dbReference type="NCBI Taxonomy" id="36822"/>
    <lineage>
        <taxon>Bacteria</taxon>
        <taxon>Bacillati</taxon>
        <taxon>Actinomycetota</taxon>
        <taxon>Actinomycetes</taxon>
        <taxon>Mycobacteriales</taxon>
        <taxon>Gordoniaceae</taxon>
        <taxon>Gordonia</taxon>
    </lineage>
</organism>
<reference evidence="2" key="1">
    <citation type="submission" date="2021-02" db="EMBL/GenBank/DDBJ databases">
        <title>Taxonomy, biology and ecology of Rhodococcus bacteria occurring in California pistachio and other woody hosts as revealed by genome sequence analyses.</title>
        <authorList>
            <person name="Riely B."/>
            <person name="Gai Y."/>
        </authorList>
    </citation>
    <scope>NUCLEOTIDE SEQUENCE</scope>
    <source>
        <strain evidence="2">BP-295</strain>
    </source>
</reference>
<evidence type="ECO:0000259" key="1">
    <source>
        <dbReference type="Pfam" id="PF02371"/>
    </source>
</evidence>
<dbReference type="PANTHER" id="PTHR33055:SF16">
    <property type="entry name" value="TRANSPOSASE FOR INSERTION SEQUENCE ELEMENT IS1547"/>
    <property type="match status" value="1"/>
</dbReference>
<dbReference type="AlphaFoldDB" id="A0AAW4GA89"/>
<sequence>MIHTSADIEMLRILTLTRTSAVHAKTVAITTMQDLLVTAPAPVREQLSGLSPRRLVSTCAKLSLADNPSTPTESVLLVLYRLAVRYQHLAAEADSLQHQIGRLATHACPALLTVYGVGPNSAATLLVALGDNPGRVTSEAAFAKLCGVAPIEASSGKTVRHRLNRGGNRQANRALHTIVTVRLRRHQPTRDYLARCIADGKTKREAIRCLKRYVAREVYNTVLPAQTRQPT</sequence>
<dbReference type="GO" id="GO:0004803">
    <property type="term" value="F:transposase activity"/>
    <property type="evidence" value="ECO:0007669"/>
    <property type="project" value="InterPro"/>
</dbReference>